<reference evidence="2" key="1">
    <citation type="submission" date="2022-11" db="EMBL/GenBank/DDBJ databases">
        <title>Minimal conservation of predation-associated metabolite biosynthetic gene clusters underscores biosynthetic potential of Myxococcota including descriptions for ten novel species: Archangium lansinium sp. nov., Myxococcus landrumus sp. nov., Nannocystis bai.</title>
        <authorList>
            <person name="Ahearne A."/>
            <person name="Stevens C."/>
            <person name="Dowd S."/>
        </authorList>
    </citation>
    <scope>NUCLEOTIDE SEQUENCE</scope>
    <source>
        <strain evidence="2">Fl3</strain>
    </source>
</reference>
<accession>A0ABY7H741</accession>
<dbReference type="InterPro" id="IPR036291">
    <property type="entry name" value="NAD(P)-bd_dom_sf"/>
</dbReference>
<dbReference type="Gene3D" id="3.90.25.10">
    <property type="entry name" value="UDP-galactose 4-epimerase, domain 1"/>
    <property type="match status" value="1"/>
</dbReference>
<evidence type="ECO:0000313" key="3">
    <source>
        <dbReference type="Proteomes" id="UP001164459"/>
    </source>
</evidence>
<proteinExistence type="predicted"/>
<dbReference type="InterPro" id="IPR016040">
    <property type="entry name" value="NAD(P)-bd_dom"/>
</dbReference>
<gene>
    <name evidence="2" type="ORF">O0S08_01915</name>
</gene>
<dbReference type="PANTHER" id="PTHR43162">
    <property type="match status" value="1"/>
</dbReference>
<organism evidence="2 3">
    <name type="scientific">Nannocystis punicea</name>
    <dbReference type="NCBI Taxonomy" id="2995304"/>
    <lineage>
        <taxon>Bacteria</taxon>
        <taxon>Pseudomonadati</taxon>
        <taxon>Myxococcota</taxon>
        <taxon>Polyangia</taxon>
        <taxon>Nannocystales</taxon>
        <taxon>Nannocystaceae</taxon>
        <taxon>Nannocystis</taxon>
    </lineage>
</organism>
<dbReference type="RefSeq" id="WP_269037227.1">
    <property type="nucleotide sequence ID" value="NZ_CP114040.1"/>
</dbReference>
<dbReference type="SUPFAM" id="SSF51735">
    <property type="entry name" value="NAD(P)-binding Rossmann-fold domains"/>
    <property type="match status" value="1"/>
</dbReference>
<dbReference type="Proteomes" id="UP001164459">
    <property type="component" value="Chromosome"/>
</dbReference>
<name>A0ABY7H741_9BACT</name>
<sequence length="293" mass="31043">MTAPKILVTGATGNCGGATLRALVRGGVRARAMTREPGRAQALAAMPGVEVVAGDFDDPAALGRALAGIEAVLLLPPHAPAMEAWQGNLIAAARRAGARHVVHVSGICADPSEPSISLGGHGRGERELEASGLAWTHLRPNSFFQNTLFDAASIAAEGRFYGCVADVRFAKIDTRDVGEVAAVCLTQSGHEGETYELSGPEALTYAELARTLSRVLGRPIEYVDMPSRTYVDSLRRAGLPEWLAEEFFLIYGQGPLFAGGAARPSDVVERLTGRPARTYEQWAREHAAAFAPA</sequence>
<protein>
    <submittedName>
        <fullName evidence="2">SDR family oxidoreductase</fullName>
    </submittedName>
</protein>
<dbReference type="PANTHER" id="PTHR43162:SF1">
    <property type="entry name" value="PRESTALK A DIFFERENTIATION PROTEIN A"/>
    <property type="match status" value="1"/>
</dbReference>
<dbReference type="CDD" id="cd05269">
    <property type="entry name" value="TMR_SDR_a"/>
    <property type="match status" value="1"/>
</dbReference>
<dbReference type="InterPro" id="IPR051604">
    <property type="entry name" value="Ergot_Alk_Oxidoreductase"/>
</dbReference>
<dbReference type="EMBL" id="CP114040">
    <property type="protein sequence ID" value="WAS94892.1"/>
    <property type="molecule type" value="Genomic_DNA"/>
</dbReference>
<dbReference type="Pfam" id="PF13460">
    <property type="entry name" value="NAD_binding_10"/>
    <property type="match status" value="1"/>
</dbReference>
<evidence type="ECO:0000259" key="1">
    <source>
        <dbReference type="Pfam" id="PF13460"/>
    </source>
</evidence>
<feature type="domain" description="NAD(P)-binding" evidence="1">
    <location>
        <begin position="10"/>
        <end position="186"/>
    </location>
</feature>
<keyword evidence="3" id="KW-1185">Reference proteome</keyword>
<evidence type="ECO:0000313" key="2">
    <source>
        <dbReference type="EMBL" id="WAS94892.1"/>
    </source>
</evidence>
<dbReference type="Gene3D" id="3.40.50.720">
    <property type="entry name" value="NAD(P)-binding Rossmann-like Domain"/>
    <property type="match status" value="1"/>
</dbReference>